<evidence type="ECO:0000313" key="3">
    <source>
        <dbReference type="Proteomes" id="UP000198757"/>
    </source>
</evidence>
<dbReference type="RefSeq" id="WP_143019777.1">
    <property type="nucleotide sequence ID" value="NZ_FMZO01000007.1"/>
</dbReference>
<gene>
    <name evidence="2" type="ORF">SAMN04487894_107179</name>
</gene>
<evidence type="ECO:0000256" key="1">
    <source>
        <dbReference type="SAM" id="SignalP"/>
    </source>
</evidence>
<dbReference type="STRING" id="1285928.SAMN04487894_107179"/>
<proteinExistence type="predicted"/>
<accession>A0A1G6TFA0</accession>
<feature type="chain" id="PRO_5011540111" description="Lipocalin-like domain-containing protein" evidence="1">
    <location>
        <begin position="19"/>
        <end position="136"/>
    </location>
</feature>
<feature type="signal peptide" evidence="1">
    <location>
        <begin position="1"/>
        <end position="18"/>
    </location>
</feature>
<reference evidence="3" key="1">
    <citation type="submission" date="2016-10" db="EMBL/GenBank/DDBJ databases">
        <authorList>
            <person name="Varghese N."/>
            <person name="Submissions S."/>
        </authorList>
    </citation>
    <scope>NUCLEOTIDE SEQUENCE [LARGE SCALE GENOMIC DNA]</scope>
    <source>
        <strain evidence="3">DSM 25811 / CCM 8410 / LMG 26954 / E90</strain>
    </source>
</reference>
<dbReference type="EMBL" id="FMZO01000007">
    <property type="protein sequence ID" value="SDD27107.1"/>
    <property type="molecule type" value="Genomic_DNA"/>
</dbReference>
<name>A0A1G6TFA0_NIADE</name>
<sequence length="136" mass="15251">MKQLSLILFLLTTGVSSAQTNAVPKEIQTTFAGIWEVKEKYGTNTVSIRFEPGKNYAVVKDIGNGMAPPRTFQATLKGKTFVIPAQKEKNDYIELEVIRGKLHLRSKPVNWNGQGDLGDDNANKFKVKIFTRMLLH</sequence>
<dbReference type="AlphaFoldDB" id="A0A1G6TFA0"/>
<dbReference type="Proteomes" id="UP000198757">
    <property type="component" value="Unassembled WGS sequence"/>
</dbReference>
<protein>
    <recommendedName>
        <fullName evidence="4">Lipocalin-like domain-containing protein</fullName>
    </recommendedName>
</protein>
<dbReference type="OrthoDB" id="710238at2"/>
<keyword evidence="1" id="KW-0732">Signal</keyword>
<organism evidence="2 3">
    <name type="scientific">Niabella drilacis (strain DSM 25811 / CCM 8410 / CCUG 62505 / LMG 26954 / E90)</name>
    <dbReference type="NCBI Taxonomy" id="1285928"/>
    <lineage>
        <taxon>Bacteria</taxon>
        <taxon>Pseudomonadati</taxon>
        <taxon>Bacteroidota</taxon>
        <taxon>Chitinophagia</taxon>
        <taxon>Chitinophagales</taxon>
        <taxon>Chitinophagaceae</taxon>
        <taxon>Niabella</taxon>
    </lineage>
</organism>
<evidence type="ECO:0008006" key="4">
    <source>
        <dbReference type="Google" id="ProtNLM"/>
    </source>
</evidence>
<keyword evidence="3" id="KW-1185">Reference proteome</keyword>
<evidence type="ECO:0000313" key="2">
    <source>
        <dbReference type="EMBL" id="SDD27107.1"/>
    </source>
</evidence>